<dbReference type="EMBL" id="JADYXP020000004">
    <property type="protein sequence ID" value="KAL0126038.1"/>
    <property type="molecule type" value="Genomic_DNA"/>
</dbReference>
<protein>
    <submittedName>
        <fullName evidence="1">Uncharacterized protein</fullName>
    </submittedName>
</protein>
<name>A0AAW2GEN7_9HYME</name>
<dbReference type="AlphaFoldDB" id="A0AAW2GEN7"/>
<sequence>MPMTNVRRARKSSAYARITDCRLARLSSLETHERAVSPALSFTHESGSFSAGVVCPLGRRASGGKGIVSFRFS</sequence>
<evidence type="ECO:0000313" key="1">
    <source>
        <dbReference type="EMBL" id="KAL0126038.1"/>
    </source>
</evidence>
<organism evidence="1 2">
    <name type="scientific">Cardiocondyla obscurior</name>
    <dbReference type="NCBI Taxonomy" id="286306"/>
    <lineage>
        <taxon>Eukaryota</taxon>
        <taxon>Metazoa</taxon>
        <taxon>Ecdysozoa</taxon>
        <taxon>Arthropoda</taxon>
        <taxon>Hexapoda</taxon>
        <taxon>Insecta</taxon>
        <taxon>Pterygota</taxon>
        <taxon>Neoptera</taxon>
        <taxon>Endopterygota</taxon>
        <taxon>Hymenoptera</taxon>
        <taxon>Apocrita</taxon>
        <taxon>Aculeata</taxon>
        <taxon>Formicoidea</taxon>
        <taxon>Formicidae</taxon>
        <taxon>Myrmicinae</taxon>
        <taxon>Cardiocondyla</taxon>
    </lineage>
</organism>
<keyword evidence="2" id="KW-1185">Reference proteome</keyword>
<proteinExistence type="predicted"/>
<gene>
    <name evidence="1" type="ORF">PUN28_004850</name>
</gene>
<evidence type="ECO:0000313" key="2">
    <source>
        <dbReference type="Proteomes" id="UP001430953"/>
    </source>
</evidence>
<reference evidence="1 2" key="1">
    <citation type="submission" date="2023-03" db="EMBL/GenBank/DDBJ databases">
        <title>High recombination rates correlate with genetic variation in Cardiocondyla obscurior ants.</title>
        <authorList>
            <person name="Errbii M."/>
        </authorList>
    </citation>
    <scope>NUCLEOTIDE SEQUENCE [LARGE SCALE GENOMIC DNA]</scope>
    <source>
        <strain evidence="1">Alpha-2009</strain>
        <tissue evidence="1">Whole body</tissue>
    </source>
</reference>
<comment type="caution">
    <text evidence="1">The sequence shown here is derived from an EMBL/GenBank/DDBJ whole genome shotgun (WGS) entry which is preliminary data.</text>
</comment>
<accession>A0AAW2GEN7</accession>
<dbReference type="Proteomes" id="UP001430953">
    <property type="component" value="Unassembled WGS sequence"/>
</dbReference>